<reference evidence="2 3" key="1">
    <citation type="submission" date="2020-07" db="EMBL/GenBank/DDBJ databases">
        <title>Halophilic bacteria isolated from french cheeses.</title>
        <authorList>
            <person name="Kothe C.I."/>
            <person name="Farah-Kraiem B."/>
            <person name="Renault P."/>
            <person name="Dridi B."/>
        </authorList>
    </citation>
    <scope>NUCLEOTIDE SEQUENCE [LARGE SCALE GENOMIC DNA]</scope>
    <source>
        <strain evidence="2 3">FME14</strain>
    </source>
</reference>
<accession>A0ABR9FKC1</accession>
<keyword evidence="1" id="KW-0812">Transmembrane</keyword>
<gene>
    <name evidence="2" type="ORF">EI167_07320</name>
</gene>
<comment type="caution">
    <text evidence="2">The sequence shown here is derived from an EMBL/GenBank/DDBJ whole genome shotgun (WGS) entry which is preliminary data.</text>
</comment>
<evidence type="ECO:0000313" key="3">
    <source>
        <dbReference type="Proteomes" id="UP000707245"/>
    </source>
</evidence>
<organism evidence="2 3">
    <name type="scientific">Pseudoalteromonas prydzensis</name>
    <dbReference type="NCBI Taxonomy" id="182141"/>
    <lineage>
        <taxon>Bacteria</taxon>
        <taxon>Pseudomonadati</taxon>
        <taxon>Pseudomonadota</taxon>
        <taxon>Gammaproteobacteria</taxon>
        <taxon>Alteromonadales</taxon>
        <taxon>Pseudoalteromonadaceae</taxon>
        <taxon>Pseudoalteromonas</taxon>
    </lineage>
</organism>
<feature type="transmembrane region" description="Helical" evidence="1">
    <location>
        <begin position="6"/>
        <end position="29"/>
    </location>
</feature>
<dbReference type="RefSeq" id="WP_192541254.1">
    <property type="nucleotide sequence ID" value="NZ_JBQELX010000008.1"/>
</dbReference>
<evidence type="ECO:0000256" key="1">
    <source>
        <dbReference type="SAM" id="Phobius"/>
    </source>
</evidence>
<feature type="transmembrane region" description="Helical" evidence="1">
    <location>
        <begin position="159"/>
        <end position="179"/>
    </location>
</feature>
<evidence type="ECO:0000313" key="2">
    <source>
        <dbReference type="EMBL" id="MBE0457265.1"/>
    </source>
</evidence>
<dbReference type="Proteomes" id="UP000707245">
    <property type="component" value="Unassembled WGS sequence"/>
</dbReference>
<keyword evidence="3" id="KW-1185">Reference proteome</keyword>
<dbReference type="PANTHER" id="PTHR34219">
    <property type="entry name" value="IRON-REGULATED INNER MEMBRANE PROTEIN-RELATED"/>
    <property type="match status" value="1"/>
</dbReference>
<keyword evidence="1" id="KW-0472">Membrane</keyword>
<dbReference type="EMBL" id="RRZA01000016">
    <property type="protein sequence ID" value="MBE0457265.1"/>
    <property type="molecule type" value="Genomic_DNA"/>
</dbReference>
<feature type="transmembrane region" description="Helical" evidence="1">
    <location>
        <begin position="293"/>
        <end position="313"/>
    </location>
</feature>
<keyword evidence="1" id="KW-1133">Transmembrane helix</keyword>
<feature type="transmembrane region" description="Helical" evidence="1">
    <location>
        <begin position="200"/>
        <end position="226"/>
    </location>
</feature>
<dbReference type="PANTHER" id="PTHR34219:SF9">
    <property type="entry name" value="IRON-REGULATED INNER MEMBRANE PROTEIN"/>
    <property type="match status" value="1"/>
</dbReference>
<dbReference type="Pfam" id="PF03929">
    <property type="entry name" value="PepSY_TM"/>
    <property type="match status" value="1"/>
</dbReference>
<feature type="transmembrane region" description="Helical" evidence="1">
    <location>
        <begin position="232"/>
        <end position="250"/>
    </location>
</feature>
<name>A0ABR9FKC1_9GAMM</name>
<protein>
    <submittedName>
        <fullName evidence="2">PepSY domain-containing protein</fullName>
    </submittedName>
</protein>
<sequence>MWLDTHNLVGVISLPFHFIIAWSVIVFAFHDVLYDGLSLVYSDQPMFNRGANSAVEYKLDQLPSVQSHLNKIEQLADGYRVESIEYSGLTSSRPSLGVTLMNEHTMMRNNSGDYIYMNPYTFEVRASSLAMNDEQYYVPYVASFFSLHFGGIGGDLGRWIYFIMGLLGAFLFYSGNLLWLEKRRQKQGEQTKANKFMANLTVGVCLGSIFGVVVAILSSKWLYLINISINESYLTCYYIVFFGSLIYSFVRGAAKSAIDLQKALFAACICIPVTSLLLLVIPNEQDWAYRHFSNFSLDIVAFIFAMIFLFGAVKTKHRAYFGERNSIWAL</sequence>
<dbReference type="InterPro" id="IPR005625">
    <property type="entry name" value="PepSY-ass_TM"/>
</dbReference>
<feature type="transmembrane region" description="Helical" evidence="1">
    <location>
        <begin position="262"/>
        <end position="281"/>
    </location>
</feature>
<proteinExistence type="predicted"/>